<proteinExistence type="predicted"/>
<dbReference type="PANTHER" id="PTHR43310:SF1">
    <property type="entry name" value="SULFATE TRANSPORTER YBAR-RELATED"/>
    <property type="match status" value="1"/>
</dbReference>
<reference evidence="7 8" key="1">
    <citation type="submission" date="2018-04" db="EMBL/GenBank/DDBJ databases">
        <title>Chitinophaga fuyangensis sp. nov., isolated from soil in a chemical factory.</title>
        <authorList>
            <person name="Chen K."/>
        </authorList>
    </citation>
    <scope>NUCLEOTIDE SEQUENCE [LARGE SCALE GENOMIC DNA]</scope>
    <source>
        <strain evidence="7 8">LY-1</strain>
    </source>
</reference>
<dbReference type="PANTHER" id="PTHR43310">
    <property type="entry name" value="SULFATE TRANSPORTER YBAR-RELATED"/>
    <property type="match status" value="1"/>
</dbReference>
<feature type="transmembrane region" description="Helical" evidence="5">
    <location>
        <begin position="307"/>
        <end position="327"/>
    </location>
</feature>
<comment type="subcellular location">
    <subcellularLocation>
        <location evidence="1">Membrane</location>
        <topology evidence="1">Multi-pass membrane protein</topology>
    </subcellularLocation>
</comment>
<dbReference type="Gene3D" id="3.30.750.24">
    <property type="entry name" value="STAS domain"/>
    <property type="match status" value="1"/>
</dbReference>
<feature type="transmembrane region" description="Helical" evidence="5">
    <location>
        <begin position="121"/>
        <end position="139"/>
    </location>
</feature>
<evidence type="ECO:0000259" key="6">
    <source>
        <dbReference type="PROSITE" id="PS50801"/>
    </source>
</evidence>
<dbReference type="Pfam" id="PF00916">
    <property type="entry name" value="Sulfate_transp"/>
    <property type="match status" value="1"/>
</dbReference>
<dbReference type="CDD" id="cd07042">
    <property type="entry name" value="STAS_SulP_like_sulfate_transporter"/>
    <property type="match status" value="1"/>
</dbReference>
<name>A0A2T7BCZ0_9BACT</name>
<dbReference type="AlphaFoldDB" id="A0A2T7BCZ0"/>
<feature type="transmembrane region" description="Helical" evidence="5">
    <location>
        <begin position="363"/>
        <end position="396"/>
    </location>
</feature>
<accession>A0A2T7BCZ0</accession>
<organism evidence="7 8">
    <name type="scientific">Chitinophaga parva</name>
    <dbReference type="NCBI Taxonomy" id="2169414"/>
    <lineage>
        <taxon>Bacteria</taxon>
        <taxon>Pseudomonadati</taxon>
        <taxon>Bacteroidota</taxon>
        <taxon>Chitinophagia</taxon>
        <taxon>Chitinophagales</taxon>
        <taxon>Chitinophagaceae</taxon>
        <taxon>Chitinophaga</taxon>
    </lineage>
</organism>
<evidence type="ECO:0000256" key="3">
    <source>
        <dbReference type="ARBA" id="ARBA00022989"/>
    </source>
</evidence>
<feature type="transmembrane region" description="Helical" evidence="5">
    <location>
        <begin position="46"/>
        <end position="63"/>
    </location>
</feature>
<feature type="transmembrane region" description="Helical" evidence="5">
    <location>
        <begin position="333"/>
        <end position="351"/>
    </location>
</feature>
<evidence type="ECO:0000313" key="7">
    <source>
        <dbReference type="EMBL" id="PUZ22947.1"/>
    </source>
</evidence>
<dbReference type="Proteomes" id="UP000244450">
    <property type="component" value="Unassembled WGS sequence"/>
</dbReference>
<dbReference type="PROSITE" id="PS50801">
    <property type="entry name" value="STAS"/>
    <property type="match status" value="1"/>
</dbReference>
<evidence type="ECO:0000256" key="1">
    <source>
        <dbReference type="ARBA" id="ARBA00004141"/>
    </source>
</evidence>
<dbReference type="EMBL" id="QCYK01000003">
    <property type="protein sequence ID" value="PUZ22947.1"/>
    <property type="molecule type" value="Genomic_DNA"/>
</dbReference>
<feature type="transmembrane region" description="Helical" evidence="5">
    <location>
        <begin position="182"/>
        <end position="201"/>
    </location>
</feature>
<evidence type="ECO:0000256" key="5">
    <source>
        <dbReference type="SAM" id="Phobius"/>
    </source>
</evidence>
<dbReference type="InterPro" id="IPR036513">
    <property type="entry name" value="STAS_dom_sf"/>
</dbReference>
<gene>
    <name evidence="7" type="ORF">DCC81_21265</name>
</gene>
<dbReference type="OrthoDB" id="9771198at2"/>
<feature type="transmembrane region" description="Helical" evidence="5">
    <location>
        <begin position="234"/>
        <end position="256"/>
    </location>
</feature>
<feature type="transmembrane region" description="Helical" evidence="5">
    <location>
        <begin position="151"/>
        <end position="175"/>
    </location>
</feature>
<feature type="transmembrane region" description="Helical" evidence="5">
    <location>
        <begin position="68"/>
        <end position="85"/>
    </location>
</feature>
<dbReference type="InterPro" id="IPR052706">
    <property type="entry name" value="Membrane-Transporter-like"/>
</dbReference>
<feature type="domain" description="STAS" evidence="6">
    <location>
        <begin position="402"/>
        <end position="488"/>
    </location>
</feature>
<evidence type="ECO:0000256" key="4">
    <source>
        <dbReference type="ARBA" id="ARBA00023136"/>
    </source>
</evidence>
<keyword evidence="2 5" id="KW-0812">Transmembrane</keyword>
<dbReference type="SUPFAM" id="SSF52091">
    <property type="entry name" value="SpoIIaa-like"/>
    <property type="match status" value="1"/>
</dbReference>
<keyword evidence="3 5" id="KW-1133">Transmembrane helix</keyword>
<dbReference type="InterPro" id="IPR011547">
    <property type="entry name" value="SLC26A/SulP_dom"/>
</dbReference>
<evidence type="ECO:0000256" key="2">
    <source>
        <dbReference type="ARBA" id="ARBA00022692"/>
    </source>
</evidence>
<dbReference type="GO" id="GO:0016020">
    <property type="term" value="C:membrane"/>
    <property type="evidence" value="ECO:0007669"/>
    <property type="project" value="UniProtKB-SubCell"/>
</dbReference>
<feature type="transmembrane region" description="Helical" evidence="5">
    <location>
        <begin position="91"/>
        <end position="109"/>
    </location>
</feature>
<sequence length="508" mass="54578">MRTYLRLFDFSRKVNYRNEILAGFTVAMTMMPESLSFAILAGFPPLVGLYAAFIMGLVTSVLGGRPGLVSGGAGATVVVLIALMKSHGIDYVFAAVAMAGVIQLIIGICKLGKFIRLVPQPVMYGFVNGLAVIIFMAQLQQFKVMSNGELVWLSGAPLWIMAGLVALTIGIVLLLPRFTRAVPPSLVAIIVVFVLVLVFHIPTKTVKDIAAVSGGFPPFHIPHVPLHWGTLTTIAPYALVMACVGLTEGLLTLNLVDEMTATRGNSNRECIAQGTANILNGFFTGMGGCPMIAQTLVNLSAGARARLSGIIASLTILAIVLLGAPVIERVPMAALTGVMIMVAIGTFEWVSFRIINKMPKQDIFVGILVAVITVLLHNLALAVLTGVIISALVFAWESARHIRVVAHVNGATKLYSVNGPLFFGSVTAFAEQFDVEQDPEEVYVDFRDSRVADMSGIQALHKLTGRYKAAGKTLHLRHLSADCRQLLENAAAVIEVNIVEDPEYRVMK</sequence>
<comment type="caution">
    <text evidence="7">The sequence shown here is derived from an EMBL/GenBank/DDBJ whole genome shotgun (WGS) entry which is preliminary data.</text>
</comment>
<keyword evidence="4 5" id="KW-0472">Membrane</keyword>
<dbReference type="Pfam" id="PF01740">
    <property type="entry name" value="STAS"/>
    <property type="match status" value="1"/>
</dbReference>
<keyword evidence="8" id="KW-1185">Reference proteome</keyword>
<dbReference type="InterPro" id="IPR002645">
    <property type="entry name" value="STAS_dom"/>
</dbReference>
<protein>
    <submittedName>
        <fullName evidence="7">Sodium-independent anion transporter</fullName>
    </submittedName>
</protein>
<dbReference type="RefSeq" id="WP_108688691.1">
    <property type="nucleotide sequence ID" value="NZ_QCYK01000003.1"/>
</dbReference>
<evidence type="ECO:0000313" key="8">
    <source>
        <dbReference type="Proteomes" id="UP000244450"/>
    </source>
</evidence>